<reference evidence="2" key="1">
    <citation type="submission" date="2020-04" db="EMBL/GenBank/DDBJ databases">
        <authorList>
            <person name="Chiriac C."/>
            <person name="Salcher M."/>
            <person name="Ghai R."/>
            <person name="Kavagutti S V."/>
        </authorList>
    </citation>
    <scope>NUCLEOTIDE SEQUENCE</scope>
</reference>
<feature type="region of interest" description="Disordered" evidence="1">
    <location>
        <begin position="34"/>
        <end position="56"/>
    </location>
</feature>
<proteinExistence type="predicted"/>
<sequence length="172" mass="18344">MISKASNTAKPGRSNAAAARAGLLAKRAREAAARAATAPATVNPVAKKGHPPAHVPTEPFRNLVALAMMTDMTHEQAAELINISVDTLRKYYDHELKTGKAKMTGRVAANLYRIAQQTGDMKAALTACIFILKCKAGWDDGNSRKAATMDVQSSGPIRFTLRIGERNAGADE</sequence>
<name>A0A6J5L7I8_9CAUD</name>
<dbReference type="EMBL" id="LR796238">
    <property type="protein sequence ID" value="CAB4130414.1"/>
    <property type="molecule type" value="Genomic_DNA"/>
</dbReference>
<feature type="compositionally biased region" description="Low complexity" evidence="1">
    <location>
        <begin position="34"/>
        <end position="46"/>
    </location>
</feature>
<organism evidence="2">
    <name type="scientific">uncultured Caudovirales phage</name>
    <dbReference type="NCBI Taxonomy" id="2100421"/>
    <lineage>
        <taxon>Viruses</taxon>
        <taxon>Duplodnaviria</taxon>
        <taxon>Heunggongvirae</taxon>
        <taxon>Uroviricota</taxon>
        <taxon>Caudoviricetes</taxon>
        <taxon>Peduoviridae</taxon>
        <taxon>Maltschvirus</taxon>
        <taxon>Maltschvirus maltsch</taxon>
    </lineage>
</organism>
<evidence type="ECO:0000313" key="2">
    <source>
        <dbReference type="EMBL" id="CAB4130414.1"/>
    </source>
</evidence>
<accession>A0A6J5L7I8</accession>
<protein>
    <submittedName>
        <fullName evidence="2">Uncharacterized protein</fullName>
    </submittedName>
</protein>
<evidence type="ECO:0000256" key="1">
    <source>
        <dbReference type="SAM" id="MobiDB-lite"/>
    </source>
</evidence>
<gene>
    <name evidence="2" type="ORF">UFOVP119_38</name>
</gene>